<organism evidence="2 3">
    <name type="scientific">Candidatus Methylomirabilis lanthanidiphila</name>
    <dbReference type="NCBI Taxonomy" id="2211376"/>
    <lineage>
        <taxon>Bacteria</taxon>
        <taxon>Candidatus Methylomirabilota</taxon>
        <taxon>Candidatus Methylomirabilia</taxon>
        <taxon>Candidatus Methylomirabilales</taxon>
        <taxon>Candidatus Methylomirabilaceae</taxon>
        <taxon>Candidatus Methylomirabilis</taxon>
    </lineage>
</organism>
<dbReference type="Gene3D" id="3.30.70.1290">
    <property type="entry name" value="Transposase IS200-like"/>
    <property type="match status" value="1"/>
</dbReference>
<name>A0A564ZHY2_9BACT</name>
<evidence type="ECO:0000313" key="2">
    <source>
        <dbReference type="EMBL" id="VUZ84894.1"/>
    </source>
</evidence>
<dbReference type="InterPro" id="IPR036515">
    <property type="entry name" value="Transposase_17_sf"/>
</dbReference>
<sequence length="99" mass="11006">MVTSNRVHLLVQDTGGSVIAQSMQLIAGRIAQEYNQRKGRGGAFWEDRYHATAIEANEHLHRCLVYIDVNMVRAGVVRHPAEWTPKRSAPLLCHSADAG</sequence>
<dbReference type="GO" id="GO:0003677">
    <property type="term" value="F:DNA binding"/>
    <property type="evidence" value="ECO:0007669"/>
    <property type="project" value="InterPro"/>
</dbReference>
<evidence type="ECO:0000313" key="3">
    <source>
        <dbReference type="Proteomes" id="UP000334340"/>
    </source>
</evidence>
<dbReference type="SUPFAM" id="SSF143422">
    <property type="entry name" value="Transposase IS200-like"/>
    <property type="match status" value="1"/>
</dbReference>
<dbReference type="InterPro" id="IPR002686">
    <property type="entry name" value="Transposase_17"/>
</dbReference>
<gene>
    <name evidence="2" type="ORF">MELA_01269</name>
</gene>
<proteinExistence type="predicted"/>
<keyword evidence="3" id="KW-1185">Reference proteome</keyword>
<dbReference type="AlphaFoldDB" id="A0A564ZHY2"/>
<dbReference type="PANTHER" id="PTHR34322">
    <property type="entry name" value="TRANSPOSASE, Y1_TNP DOMAIN-CONTAINING"/>
    <property type="match status" value="1"/>
</dbReference>
<feature type="domain" description="Transposase IS200-like" evidence="1">
    <location>
        <begin position="2"/>
        <end position="70"/>
    </location>
</feature>
<dbReference type="SMART" id="SM01321">
    <property type="entry name" value="Y1_Tnp"/>
    <property type="match status" value="1"/>
</dbReference>
<accession>A0A564ZHY2</accession>
<protein>
    <recommendedName>
        <fullName evidence="1">Transposase IS200-like domain-containing protein</fullName>
    </recommendedName>
</protein>
<dbReference type="EMBL" id="CABIKM010000020">
    <property type="protein sequence ID" value="VUZ84894.1"/>
    <property type="molecule type" value="Genomic_DNA"/>
</dbReference>
<dbReference type="GO" id="GO:0006313">
    <property type="term" value="P:DNA transposition"/>
    <property type="evidence" value="ECO:0007669"/>
    <property type="project" value="InterPro"/>
</dbReference>
<dbReference type="GO" id="GO:0004803">
    <property type="term" value="F:transposase activity"/>
    <property type="evidence" value="ECO:0007669"/>
    <property type="project" value="InterPro"/>
</dbReference>
<evidence type="ECO:0000259" key="1">
    <source>
        <dbReference type="SMART" id="SM01321"/>
    </source>
</evidence>
<reference evidence="2 3" key="1">
    <citation type="submission" date="2019-07" db="EMBL/GenBank/DDBJ databases">
        <authorList>
            <person name="Cremers G."/>
        </authorList>
    </citation>
    <scope>NUCLEOTIDE SEQUENCE [LARGE SCALE GENOMIC DNA]</scope>
</reference>
<dbReference type="Proteomes" id="UP000334340">
    <property type="component" value="Unassembled WGS sequence"/>
</dbReference>
<dbReference type="PANTHER" id="PTHR34322:SF2">
    <property type="entry name" value="TRANSPOSASE IS200-LIKE DOMAIN-CONTAINING PROTEIN"/>
    <property type="match status" value="1"/>
</dbReference>